<accession>A0A0F9L0I1</accession>
<dbReference type="AlphaFoldDB" id="A0A0F9L0I1"/>
<proteinExistence type="predicted"/>
<reference evidence="1" key="1">
    <citation type="journal article" date="2015" name="Nature">
        <title>Complex archaea that bridge the gap between prokaryotes and eukaryotes.</title>
        <authorList>
            <person name="Spang A."/>
            <person name="Saw J.H."/>
            <person name="Jorgensen S.L."/>
            <person name="Zaremba-Niedzwiedzka K."/>
            <person name="Martijn J."/>
            <person name="Lind A.E."/>
            <person name="van Eijk R."/>
            <person name="Schleper C."/>
            <person name="Guy L."/>
            <person name="Ettema T.J."/>
        </authorList>
    </citation>
    <scope>NUCLEOTIDE SEQUENCE</scope>
</reference>
<evidence type="ECO:0000313" key="1">
    <source>
        <dbReference type="EMBL" id="KKM87428.1"/>
    </source>
</evidence>
<gene>
    <name evidence="1" type="ORF">LCGC14_1268910</name>
</gene>
<dbReference type="EMBL" id="LAZR01007102">
    <property type="protein sequence ID" value="KKM87428.1"/>
    <property type="molecule type" value="Genomic_DNA"/>
</dbReference>
<protein>
    <submittedName>
        <fullName evidence="1">Uncharacterized protein</fullName>
    </submittedName>
</protein>
<name>A0A0F9L0I1_9ZZZZ</name>
<sequence length="120" mass="13265">MDPDVKTALVDELPGCDMPGCDEPAEYDAATRSGRWGNLCQTHFDQEGCRLGLGMGQKLVVRGSAKQPEEILSRADKLCAKCGKGCPEDSFNKETMRMRVLDDEVKVEAMIMMGLYCEEI</sequence>
<comment type="caution">
    <text evidence="1">The sequence shown here is derived from an EMBL/GenBank/DDBJ whole genome shotgun (WGS) entry which is preliminary data.</text>
</comment>
<organism evidence="1">
    <name type="scientific">marine sediment metagenome</name>
    <dbReference type="NCBI Taxonomy" id="412755"/>
    <lineage>
        <taxon>unclassified sequences</taxon>
        <taxon>metagenomes</taxon>
        <taxon>ecological metagenomes</taxon>
    </lineage>
</organism>